<dbReference type="PANTHER" id="PTHR46623:SF6">
    <property type="entry name" value="ALPHA_BETA-HYDROLASES SUPERFAMILY PROTEIN"/>
    <property type="match status" value="1"/>
</dbReference>
<sequence length="254" mass="27320">MSDRTTAEWVSPSAGEGPEGWLARPAGSEPLGAVIVAGEMFGVNGHLRGICERLAEAGYAALAPDFYWRTGRRRGLGYDEDARTEGRRLMTGLRREEVLADLAAAREYAAGLAGAGGIGMLGFSLGGHIAVLGATALRFDLVVSYYGGWLLDGGLPLADPLPPIARSAEIAERTGYLLGFFGADDFVMSLDEWHRVGERLAAAGVPHEQVTYEQVGHGFFNDERPDTYDAKASEDAWRRTLDALTTHVARPRPS</sequence>
<dbReference type="InterPro" id="IPR051049">
    <property type="entry name" value="Dienelactone_hydrolase-like"/>
</dbReference>
<name>A0AAU8K3Z8_9ACTN</name>
<gene>
    <name evidence="3" type="ORF">ABWK59_33185</name>
</gene>
<dbReference type="AlphaFoldDB" id="A0AAU8K3Z8"/>
<feature type="region of interest" description="Disordered" evidence="1">
    <location>
        <begin position="1"/>
        <end position="23"/>
    </location>
</feature>
<reference evidence="3" key="1">
    <citation type="submission" date="2024-06" db="EMBL/GenBank/DDBJ databases">
        <title>The genome sequences of Kitasatospora sp. strain HUAS MG31.</title>
        <authorList>
            <person name="Mo P."/>
        </authorList>
    </citation>
    <scope>NUCLEOTIDE SEQUENCE</scope>
    <source>
        <strain evidence="3">HUAS MG31</strain>
    </source>
</reference>
<organism evidence="3">
    <name type="scientific">Kitasatospora camelliae</name>
    <dbReference type="NCBI Taxonomy" id="3156397"/>
    <lineage>
        <taxon>Bacteria</taxon>
        <taxon>Bacillati</taxon>
        <taxon>Actinomycetota</taxon>
        <taxon>Actinomycetes</taxon>
        <taxon>Kitasatosporales</taxon>
        <taxon>Streptomycetaceae</taxon>
        <taxon>Kitasatospora</taxon>
    </lineage>
</organism>
<dbReference type="SUPFAM" id="SSF53474">
    <property type="entry name" value="alpha/beta-Hydrolases"/>
    <property type="match status" value="1"/>
</dbReference>
<feature type="domain" description="Dienelactone hydrolase" evidence="2">
    <location>
        <begin position="20"/>
        <end position="247"/>
    </location>
</feature>
<evidence type="ECO:0000259" key="2">
    <source>
        <dbReference type="Pfam" id="PF01738"/>
    </source>
</evidence>
<evidence type="ECO:0000313" key="3">
    <source>
        <dbReference type="EMBL" id="XCM83436.1"/>
    </source>
</evidence>
<dbReference type="EMBL" id="CP159872">
    <property type="protein sequence ID" value="XCM83436.1"/>
    <property type="molecule type" value="Genomic_DNA"/>
</dbReference>
<dbReference type="InterPro" id="IPR029058">
    <property type="entry name" value="AB_hydrolase_fold"/>
</dbReference>
<dbReference type="KEGG" id="kcm:ABWK59_33185"/>
<accession>A0AAU8K3Z8</accession>
<dbReference type="Pfam" id="PF01738">
    <property type="entry name" value="DLH"/>
    <property type="match status" value="1"/>
</dbReference>
<keyword evidence="3" id="KW-0378">Hydrolase</keyword>
<evidence type="ECO:0000256" key="1">
    <source>
        <dbReference type="SAM" id="MobiDB-lite"/>
    </source>
</evidence>
<dbReference type="Gene3D" id="3.40.50.1820">
    <property type="entry name" value="alpha/beta hydrolase"/>
    <property type="match status" value="1"/>
</dbReference>
<dbReference type="InterPro" id="IPR002925">
    <property type="entry name" value="Dienelactn_hydro"/>
</dbReference>
<dbReference type="GO" id="GO:0016787">
    <property type="term" value="F:hydrolase activity"/>
    <property type="evidence" value="ECO:0007669"/>
    <property type="project" value="UniProtKB-KW"/>
</dbReference>
<dbReference type="RefSeq" id="WP_354644372.1">
    <property type="nucleotide sequence ID" value="NZ_CP159872.1"/>
</dbReference>
<dbReference type="PANTHER" id="PTHR46623">
    <property type="entry name" value="CARBOXYMETHYLENEBUTENOLIDASE-RELATED"/>
    <property type="match status" value="1"/>
</dbReference>
<protein>
    <submittedName>
        <fullName evidence="3">Dienelactone hydrolase family protein</fullName>
    </submittedName>
</protein>
<proteinExistence type="predicted"/>